<proteinExistence type="predicted"/>
<accession>A0A6J4UIF2</accession>
<protein>
    <submittedName>
        <fullName evidence="2">Uncharacterized protein</fullName>
    </submittedName>
</protein>
<name>A0A6J4UIF2_9BACT</name>
<gene>
    <name evidence="2" type="ORF">AVDCRST_MAG18-115</name>
</gene>
<dbReference type="AlphaFoldDB" id="A0A6J4UIF2"/>
<dbReference type="EMBL" id="CADCWN010000010">
    <property type="protein sequence ID" value="CAA9548688.1"/>
    <property type="molecule type" value="Genomic_DNA"/>
</dbReference>
<feature type="non-terminal residue" evidence="2">
    <location>
        <position position="1"/>
    </location>
</feature>
<sequence length="71" mass="7694">VASSGSPTPPVTCRSLGWLLAACSPRRRRSISCCRRSSPVNTSTSAASPRSGRAACSTRRWVLSSRRTRWS</sequence>
<organism evidence="2">
    <name type="scientific">uncultured Thermomicrobiales bacterium</name>
    <dbReference type="NCBI Taxonomy" id="1645740"/>
    <lineage>
        <taxon>Bacteria</taxon>
        <taxon>Pseudomonadati</taxon>
        <taxon>Thermomicrobiota</taxon>
        <taxon>Thermomicrobia</taxon>
        <taxon>Thermomicrobiales</taxon>
        <taxon>environmental samples</taxon>
    </lineage>
</organism>
<feature type="region of interest" description="Disordered" evidence="1">
    <location>
        <begin position="36"/>
        <end position="55"/>
    </location>
</feature>
<reference evidence="2" key="1">
    <citation type="submission" date="2020-02" db="EMBL/GenBank/DDBJ databases">
        <authorList>
            <person name="Meier V. D."/>
        </authorList>
    </citation>
    <scope>NUCLEOTIDE SEQUENCE</scope>
    <source>
        <strain evidence="2">AVDCRST_MAG18</strain>
    </source>
</reference>
<feature type="non-terminal residue" evidence="2">
    <location>
        <position position="71"/>
    </location>
</feature>
<evidence type="ECO:0000256" key="1">
    <source>
        <dbReference type="SAM" id="MobiDB-lite"/>
    </source>
</evidence>
<evidence type="ECO:0000313" key="2">
    <source>
        <dbReference type="EMBL" id="CAA9548688.1"/>
    </source>
</evidence>